<dbReference type="Pfam" id="PF01841">
    <property type="entry name" value="Transglut_core"/>
    <property type="match status" value="1"/>
</dbReference>
<proteinExistence type="predicted"/>
<reference evidence="2 3" key="1">
    <citation type="submission" date="2019-07" db="EMBL/GenBank/DDBJ databases">
        <title>Whole genome shotgun sequence of Reyranella soli NBRC 108950.</title>
        <authorList>
            <person name="Hosoyama A."/>
            <person name="Uohara A."/>
            <person name="Ohji S."/>
            <person name="Ichikawa N."/>
        </authorList>
    </citation>
    <scope>NUCLEOTIDE SEQUENCE [LARGE SCALE GENOMIC DNA]</scope>
    <source>
        <strain evidence="2 3">NBRC 108950</strain>
    </source>
</reference>
<dbReference type="Proteomes" id="UP000321058">
    <property type="component" value="Unassembled WGS sequence"/>
</dbReference>
<gene>
    <name evidence="2" type="ORF">RSO01_57040</name>
</gene>
<dbReference type="InterPro" id="IPR002931">
    <property type="entry name" value="Transglutaminase-like"/>
</dbReference>
<dbReference type="Gene3D" id="3.10.620.30">
    <property type="match status" value="1"/>
</dbReference>
<comment type="caution">
    <text evidence="2">The sequence shown here is derived from an EMBL/GenBank/DDBJ whole genome shotgun (WGS) entry which is preliminary data.</text>
</comment>
<dbReference type="AlphaFoldDB" id="A0A512NHV5"/>
<evidence type="ECO:0000313" key="2">
    <source>
        <dbReference type="EMBL" id="GEP58538.1"/>
    </source>
</evidence>
<dbReference type="RefSeq" id="WP_147153866.1">
    <property type="nucleotide sequence ID" value="NZ_BKAJ01000103.1"/>
</dbReference>
<protein>
    <recommendedName>
        <fullName evidence="1">Transglutaminase-like domain-containing protein</fullName>
    </recommendedName>
</protein>
<sequence length="242" mass="27403">MDYDSLRTDRDDVVRDGSDFEAYQRPSALIDSDHPKIAAYARQVAGAGGDREKALRLYYAVRDDLRYDPYNTPMKREAYRASTTLGSGHGYCVNKAGLMAAVCRAVGIPARVGYADVRNHMTTKRLSDLMGSDTFYYHGYTEVWLDGRWIKATPAFNKELTERFGLKPLDWDAATDSIYHPFDLSGRRHMEYLAYRGVFADIPFDEIRSAFRHYYPRMTRAQEEMAVGGDFGAEGAAEAAKK</sequence>
<dbReference type="SUPFAM" id="SSF54001">
    <property type="entry name" value="Cysteine proteinases"/>
    <property type="match status" value="1"/>
</dbReference>
<dbReference type="EMBL" id="BKAJ01000103">
    <property type="protein sequence ID" value="GEP58538.1"/>
    <property type="molecule type" value="Genomic_DNA"/>
</dbReference>
<dbReference type="PANTHER" id="PTHR33490:SF3">
    <property type="entry name" value="CONSERVED INTEGRAL MEMBRANE PROTEIN"/>
    <property type="match status" value="1"/>
</dbReference>
<keyword evidence="3" id="KW-1185">Reference proteome</keyword>
<name>A0A512NHV5_9HYPH</name>
<evidence type="ECO:0000313" key="3">
    <source>
        <dbReference type="Proteomes" id="UP000321058"/>
    </source>
</evidence>
<dbReference type="SMART" id="SM00460">
    <property type="entry name" value="TGc"/>
    <property type="match status" value="1"/>
</dbReference>
<organism evidence="2 3">
    <name type="scientific">Reyranella soli</name>
    <dbReference type="NCBI Taxonomy" id="1230389"/>
    <lineage>
        <taxon>Bacteria</taxon>
        <taxon>Pseudomonadati</taxon>
        <taxon>Pseudomonadota</taxon>
        <taxon>Alphaproteobacteria</taxon>
        <taxon>Hyphomicrobiales</taxon>
        <taxon>Reyranellaceae</taxon>
        <taxon>Reyranella</taxon>
    </lineage>
</organism>
<dbReference type="PANTHER" id="PTHR33490">
    <property type="entry name" value="BLR5614 PROTEIN-RELATED"/>
    <property type="match status" value="1"/>
</dbReference>
<evidence type="ECO:0000259" key="1">
    <source>
        <dbReference type="SMART" id="SM00460"/>
    </source>
</evidence>
<feature type="domain" description="Transglutaminase-like" evidence="1">
    <location>
        <begin position="84"/>
        <end position="156"/>
    </location>
</feature>
<dbReference type="InterPro" id="IPR038765">
    <property type="entry name" value="Papain-like_cys_pep_sf"/>
</dbReference>
<dbReference type="OrthoDB" id="4697328at2"/>
<accession>A0A512NHV5</accession>